<comment type="caution">
    <text evidence="4">The sequence shown here is derived from an EMBL/GenBank/DDBJ whole genome shotgun (WGS) entry which is preliminary data.</text>
</comment>
<name>A0ABV2IG56_9HYPH</name>
<keyword evidence="2" id="KW-0732">Signal</keyword>
<feature type="signal peptide" evidence="2">
    <location>
        <begin position="1"/>
        <end position="20"/>
    </location>
</feature>
<evidence type="ECO:0000256" key="2">
    <source>
        <dbReference type="SAM" id="SignalP"/>
    </source>
</evidence>
<feature type="transmembrane region" description="Helical" evidence="1">
    <location>
        <begin position="78"/>
        <end position="96"/>
    </location>
</feature>
<dbReference type="RefSeq" id="WP_354435605.1">
    <property type="nucleotide sequence ID" value="NZ_JBEPLY010000016.1"/>
</dbReference>
<gene>
    <name evidence="4" type="ORF">ABID12_003761</name>
</gene>
<keyword evidence="5" id="KW-1185">Reference proteome</keyword>
<dbReference type="Pfam" id="PF13559">
    <property type="entry name" value="DUF4129"/>
    <property type="match status" value="1"/>
</dbReference>
<dbReference type="Proteomes" id="UP001549164">
    <property type="component" value="Unassembled WGS sequence"/>
</dbReference>
<accession>A0ABV2IG56</accession>
<sequence>MSVIYAAFLMVVFSAGLARAEEPGKLLVPPRDLSGETYLDAVNGIGLQTDIDYRSAVSKADDPEPISNFDGFFNPGETTGWVILALMGIAIAIIVYRSRYALAELGGPRRGKAFPQQSVPDRPEPAAIDHSLVERLRAEPDPREGLRIVLQRFLALAAQENSVTVKRSLTTREIMQRLPGGFSHRHALETLASEVEHVVFGGQTIDNERYQYCLDLAVPFLRRTEA</sequence>
<organism evidence="4 5">
    <name type="scientific">Martelella mangrovi</name>
    <dbReference type="NCBI Taxonomy" id="1397477"/>
    <lineage>
        <taxon>Bacteria</taxon>
        <taxon>Pseudomonadati</taxon>
        <taxon>Pseudomonadota</taxon>
        <taxon>Alphaproteobacteria</taxon>
        <taxon>Hyphomicrobiales</taxon>
        <taxon>Aurantimonadaceae</taxon>
        <taxon>Martelella</taxon>
    </lineage>
</organism>
<evidence type="ECO:0000259" key="3">
    <source>
        <dbReference type="Pfam" id="PF13559"/>
    </source>
</evidence>
<keyword evidence="1" id="KW-1133">Transmembrane helix</keyword>
<dbReference type="InterPro" id="IPR025403">
    <property type="entry name" value="TgpA-like_C"/>
</dbReference>
<evidence type="ECO:0000313" key="5">
    <source>
        <dbReference type="Proteomes" id="UP001549164"/>
    </source>
</evidence>
<keyword evidence="1" id="KW-0472">Membrane</keyword>
<proteinExistence type="predicted"/>
<keyword evidence="1" id="KW-0812">Transmembrane</keyword>
<feature type="domain" description="Protein-glutamine gamma-glutamyltransferase-like C-terminal" evidence="3">
    <location>
        <begin position="151"/>
        <end position="216"/>
    </location>
</feature>
<reference evidence="4 5" key="1">
    <citation type="submission" date="2024-06" db="EMBL/GenBank/DDBJ databases">
        <title>Genomic Encyclopedia of Type Strains, Phase IV (KMG-IV): sequencing the most valuable type-strain genomes for metagenomic binning, comparative biology and taxonomic classification.</title>
        <authorList>
            <person name="Goeker M."/>
        </authorList>
    </citation>
    <scope>NUCLEOTIDE SEQUENCE [LARGE SCALE GENOMIC DNA]</scope>
    <source>
        <strain evidence="4 5">DSM 28102</strain>
    </source>
</reference>
<feature type="chain" id="PRO_5045139125" description="Protein-glutamine gamma-glutamyltransferase-like C-terminal domain-containing protein" evidence="2">
    <location>
        <begin position="21"/>
        <end position="226"/>
    </location>
</feature>
<dbReference type="EMBL" id="JBEPLY010000016">
    <property type="protein sequence ID" value="MET3601799.1"/>
    <property type="molecule type" value="Genomic_DNA"/>
</dbReference>
<evidence type="ECO:0000313" key="4">
    <source>
        <dbReference type="EMBL" id="MET3601799.1"/>
    </source>
</evidence>
<protein>
    <recommendedName>
        <fullName evidence="3">Protein-glutamine gamma-glutamyltransferase-like C-terminal domain-containing protein</fullName>
    </recommendedName>
</protein>
<evidence type="ECO:0000256" key="1">
    <source>
        <dbReference type="SAM" id="Phobius"/>
    </source>
</evidence>